<sequence>MKRMESDLHPLKAGNDNETTDPIKSSTPRLFVTTENIKQIKKYVADAKNLPKTLPEIHEQIGKLDTPDFNTSHIKDLHAHIYEHAIGWPAIEDGLLFTGDRLAVFAKNLTSFNTQMINTIDAMPIMERLKPYEGAPVEKLPNLDFEASDKEIHKVLGDTFNDIKKSLNKAAEATNTLHAQIQHFTATLEEQLIPNVESCINKLAKISHAEQTERLTLRLYELRKQLQEKNAQKTRLMVDEVIFKAPIYPSPIVTIGYAVKDLICGNQLSPELIEVFTSLAKLRSEINAIEPQIIASEGIPLLVIKHSKSLRTLHSIMKNASDSTSLLKKVWGSIIAHLETSATDFSLITTGQPLLAFRANIERSTTPWSEVAQTVEALLQVLHNANETTR</sequence>
<reference evidence="2 3" key="1">
    <citation type="submission" date="2017-08" db="EMBL/GenBank/DDBJ databases">
        <authorList>
            <person name="Chaillou S."/>
        </authorList>
    </citation>
    <scope>NUCLEOTIDE SEQUENCE [LARGE SCALE GENOMIC DNA]</scope>
    <source>
        <strain evidence="2 3">MFPA15A1205</strain>
    </source>
</reference>
<protein>
    <recommendedName>
        <fullName evidence="4">Binary cytotoxin component</fullName>
    </recommendedName>
</protein>
<dbReference type="SUPFAM" id="SSF58100">
    <property type="entry name" value="Bacterial hemolysins"/>
    <property type="match status" value="1"/>
</dbReference>
<comment type="caution">
    <text evidence="2">The sequence shown here is derived from an EMBL/GenBank/DDBJ whole genome shotgun (WGS) entry which is preliminary data.</text>
</comment>
<accession>A0AAX2HBE9</accession>
<gene>
    <name evidence="2" type="ORF">PLUA15_40116</name>
</gene>
<feature type="compositionally biased region" description="Polar residues" evidence="1">
    <location>
        <begin position="16"/>
        <end position="26"/>
    </location>
</feature>
<evidence type="ECO:0000313" key="3">
    <source>
        <dbReference type="Proteomes" id="UP000219564"/>
    </source>
</evidence>
<dbReference type="Proteomes" id="UP000219564">
    <property type="component" value="Unassembled WGS sequence"/>
</dbReference>
<dbReference type="NCBIfam" id="NF033928">
    <property type="entry name" value="alph_xenorhab_A"/>
    <property type="match status" value="1"/>
</dbReference>
<name>A0AAX2HBE9_9PSED</name>
<dbReference type="EMBL" id="OBKZ01000034">
    <property type="protein sequence ID" value="SOB53660.1"/>
    <property type="molecule type" value="Genomic_DNA"/>
</dbReference>
<dbReference type="Gene3D" id="1.20.1170.10">
    <property type="match status" value="1"/>
</dbReference>
<feature type="region of interest" description="Disordered" evidence="1">
    <location>
        <begin position="1"/>
        <end position="26"/>
    </location>
</feature>
<dbReference type="RefSeq" id="WP_143520723.1">
    <property type="nucleotide sequence ID" value="NZ_OBKZ01000034.1"/>
</dbReference>
<evidence type="ECO:0000256" key="1">
    <source>
        <dbReference type="SAM" id="MobiDB-lite"/>
    </source>
</evidence>
<evidence type="ECO:0000313" key="2">
    <source>
        <dbReference type="EMBL" id="SOB53660.1"/>
    </source>
</evidence>
<proteinExistence type="predicted"/>
<dbReference type="AlphaFoldDB" id="A0AAX2HBE9"/>
<evidence type="ECO:0008006" key="4">
    <source>
        <dbReference type="Google" id="ProtNLM"/>
    </source>
</evidence>
<organism evidence="2 3">
    <name type="scientific">Pseudomonas lundensis</name>
    <dbReference type="NCBI Taxonomy" id="86185"/>
    <lineage>
        <taxon>Bacteria</taxon>
        <taxon>Pseudomonadati</taxon>
        <taxon>Pseudomonadota</taxon>
        <taxon>Gammaproteobacteria</taxon>
        <taxon>Pseudomonadales</taxon>
        <taxon>Pseudomonadaceae</taxon>
        <taxon>Pseudomonas</taxon>
    </lineage>
</organism>
<feature type="compositionally biased region" description="Basic and acidic residues" evidence="1">
    <location>
        <begin position="1"/>
        <end position="10"/>
    </location>
</feature>